<dbReference type="InterPro" id="IPR018252">
    <property type="entry name" value="Annexin_repeat_CS"/>
</dbReference>
<evidence type="ECO:0000256" key="4">
    <source>
        <dbReference type="RuleBase" id="RU003540"/>
    </source>
</evidence>
<gene>
    <name evidence="5" type="ORF">ACEWY4_020058</name>
</gene>
<comment type="domain">
    <text evidence="4">A pair of annexin repeats may form one binding site for calcium and phospholipid.</text>
</comment>
<accession>A0ABD1JDW0</accession>
<dbReference type="SMART" id="SM00335">
    <property type="entry name" value="ANX"/>
    <property type="match status" value="4"/>
</dbReference>
<dbReference type="PANTHER" id="PTHR10502:SF8">
    <property type="entry name" value="ANNEXIN"/>
    <property type="match status" value="1"/>
</dbReference>
<sequence length="323" mass="36809">MNPLWLQEMWWGTLGTVRPFPGFDADKDVRDIQIAVEKKDVATLVRILTNRNNAQRQQIAESFHKASQKDLSPVLKKALSGPLQELMLALLMTPVQFDAHRLRQAMEGMGTDEEGLLEVLCTRTGPHLKEVMLAYKQMFGRYLEKDLESETSKDFTKLVLGLVMKEERNTRGLIDYHLIGEDVKALAAAIGSKKINSAPWIQILTLRDPDHLNRVFQRLEMLKGETMEKMVQSNFSGDFRLGLRILVCCIQNTPLYLAQRLQGSLKKSSIVRGIMVGRSEDDLLCVRREFKKLNNTSLYSTIQKEFKGDLQEALLALCRSEDL</sequence>
<keyword evidence="2 4" id="KW-0677">Repeat</keyword>
<dbReference type="GO" id="GO:0005544">
    <property type="term" value="F:calcium-dependent phospholipid binding"/>
    <property type="evidence" value="ECO:0007669"/>
    <property type="project" value="UniProtKB-KW"/>
</dbReference>
<keyword evidence="4" id="KW-0106">Calcium</keyword>
<dbReference type="EMBL" id="JBHFQA010000017">
    <property type="protein sequence ID" value="KAL2084540.1"/>
    <property type="molecule type" value="Genomic_DNA"/>
</dbReference>
<keyword evidence="3 4" id="KW-0041">Annexin</keyword>
<dbReference type="InterPro" id="IPR018502">
    <property type="entry name" value="Annexin_repeat"/>
</dbReference>
<evidence type="ECO:0000256" key="1">
    <source>
        <dbReference type="ARBA" id="ARBA00007831"/>
    </source>
</evidence>
<dbReference type="AlphaFoldDB" id="A0ABD1JDW0"/>
<dbReference type="Pfam" id="PF00191">
    <property type="entry name" value="Annexin"/>
    <property type="match status" value="4"/>
</dbReference>
<organism evidence="5 6">
    <name type="scientific">Coilia grayii</name>
    <name type="common">Gray's grenadier anchovy</name>
    <dbReference type="NCBI Taxonomy" id="363190"/>
    <lineage>
        <taxon>Eukaryota</taxon>
        <taxon>Metazoa</taxon>
        <taxon>Chordata</taxon>
        <taxon>Craniata</taxon>
        <taxon>Vertebrata</taxon>
        <taxon>Euteleostomi</taxon>
        <taxon>Actinopterygii</taxon>
        <taxon>Neopterygii</taxon>
        <taxon>Teleostei</taxon>
        <taxon>Clupei</taxon>
        <taxon>Clupeiformes</taxon>
        <taxon>Clupeoidei</taxon>
        <taxon>Engraulidae</taxon>
        <taxon>Coilinae</taxon>
        <taxon>Coilia</taxon>
    </lineage>
</organism>
<dbReference type="PROSITE" id="PS51897">
    <property type="entry name" value="ANNEXIN_2"/>
    <property type="match status" value="3"/>
</dbReference>
<evidence type="ECO:0000313" key="5">
    <source>
        <dbReference type="EMBL" id="KAL2084540.1"/>
    </source>
</evidence>
<evidence type="ECO:0000313" key="6">
    <source>
        <dbReference type="Proteomes" id="UP001591681"/>
    </source>
</evidence>
<evidence type="ECO:0000256" key="3">
    <source>
        <dbReference type="ARBA" id="ARBA00023216"/>
    </source>
</evidence>
<dbReference type="Proteomes" id="UP001591681">
    <property type="component" value="Unassembled WGS sequence"/>
</dbReference>
<dbReference type="FunFam" id="1.10.220.10:FF:000003">
    <property type="entry name" value="Annexin"/>
    <property type="match status" value="1"/>
</dbReference>
<dbReference type="InterPro" id="IPR037104">
    <property type="entry name" value="Annexin_sf"/>
</dbReference>
<proteinExistence type="inferred from homology"/>
<dbReference type="PRINTS" id="PR00196">
    <property type="entry name" value="ANNEXIN"/>
</dbReference>
<evidence type="ECO:0000256" key="2">
    <source>
        <dbReference type="ARBA" id="ARBA00022737"/>
    </source>
</evidence>
<name>A0ABD1JDW0_9TELE</name>
<keyword evidence="4" id="KW-0111">Calcium/phospholipid-binding</keyword>
<comment type="similarity">
    <text evidence="1 4">Belongs to the annexin family.</text>
</comment>
<comment type="caution">
    <text evidence="5">The sequence shown here is derived from an EMBL/GenBank/DDBJ whole genome shotgun (WGS) entry which is preliminary data.</text>
</comment>
<dbReference type="PROSITE" id="PS00223">
    <property type="entry name" value="ANNEXIN_1"/>
    <property type="match status" value="1"/>
</dbReference>
<protein>
    <recommendedName>
        <fullName evidence="4">Annexin</fullName>
    </recommendedName>
</protein>
<dbReference type="Gene3D" id="1.10.220.10">
    <property type="entry name" value="Annexin"/>
    <property type="match status" value="4"/>
</dbReference>
<dbReference type="SUPFAM" id="SSF47874">
    <property type="entry name" value="Annexin"/>
    <property type="match status" value="1"/>
</dbReference>
<keyword evidence="6" id="KW-1185">Reference proteome</keyword>
<dbReference type="InterPro" id="IPR001464">
    <property type="entry name" value="Annexin"/>
</dbReference>
<reference evidence="5 6" key="1">
    <citation type="submission" date="2024-09" db="EMBL/GenBank/DDBJ databases">
        <title>A chromosome-level genome assembly of Gray's grenadier anchovy, Coilia grayii.</title>
        <authorList>
            <person name="Fu Z."/>
        </authorList>
    </citation>
    <scope>NUCLEOTIDE SEQUENCE [LARGE SCALE GENOMIC DNA]</scope>
    <source>
        <strain evidence="5">G4</strain>
        <tissue evidence="5">Muscle</tissue>
    </source>
</reference>
<dbReference type="PANTHER" id="PTHR10502">
    <property type="entry name" value="ANNEXIN"/>
    <property type="match status" value="1"/>
</dbReference>